<feature type="transmembrane region" description="Helical" evidence="8">
    <location>
        <begin position="417"/>
        <end position="437"/>
    </location>
</feature>
<feature type="transmembrane region" description="Helical" evidence="8">
    <location>
        <begin position="394"/>
        <end position="411"/>
    </location>
</feature>
<evidence type="ECO:0000313" key="10">
    <source>
        <dbReference type="Proteomes" id="UP000297866"/>
    </source>
</evidence>
<dbReference type="SUPFAM" id="SSF103473">
    <property type="entry name" value="MFS general substrate transporter"/>
    <property type="match status" value="1"/>
</dbReference>
<sequence>MVSEPGEAAATDARGERASAPDAREEGASAADARGGHAPAPAKHGLGPAFANLFTASIASNLGDGIARTAMPLLAARLTDDPLLISGIAAMAMLPWLLCAIPAGILIDRIDRRKALALADSVRMLLAVVLCVLSATDGLTIWWLYIVIFAYGAFETVYDGATRAVVPSIVARVDLPRANSRIEAGELVVQSFLSGPLTSLLFAVSVLIPLGVNALAFAVAAVLALLLPKVASGRQHAALLEAPQVAWYRQFVDGYRFIVKSRMLVTLWLVSTTGGLAFSFATASAVLFVLGPLGLPEALFGVFMLAGAAGGILGSVLTAPLKNRLNAGRAMALMLILSGSTLVLMGVWPNGWVVGVAFAISSGSITVWNILVMSLRQSIIPGHLLGRVHGTWRTLLWGAMPLGSLLGGLVARVDLALPFIIGGGIATLLALVFFRFITSLPNAEDVPDPMGPAALVPLG</sequence>
<dbReference type="Pfam" id="PF05977">
    <property type="entry name" value="MFS_3"/>
    <property type="match status" value="1"/>
</dbReference>
<feature type="transmembrane region" description="Helical" evidence="8">
    <location>
        <begin position="83"/>
        <end position="105"/>
    </location>
</feature>
<evidence type="ECO:0000256" key="8">
    <source>
        <dbReference type="SAM" id="Phobius"/>
    </source>
</evidence>
<keyword evidence="4 8" id="KW-0812">Transmembrane</keyword>
<feature type="transmembrane region" description="Helical" evidence="8">
    <location>
        <begin position="298"/>
        <end position="318"/>
    </location>
</feature>
<keyword evidence="5 8" id="KW-1133">Transmembrane helix</keyword>
<dbReference type="PANTHER" id="PTHR23513">
    <property type="entry name" value="INTEGRAL MEMBRANE EFFLUX PROTEIN-RELATED"/>
    <property type="match status" value="1"/>
</dbReference>
<organism evidence="9 10">
    <name type="scientific">Cryobacterium tagatosivorans</name>
    <dbReference type="NCBI Taxonomy" id="1259199"/>
    <lineage>
        <taxon>Bacteria</taxon>
        <taxon>Bacillati</taxon>
        <taxon>Actinomycetota</taxon>
        <taxon>Actinomycetes</taxon>
        <taxon>Micrococcales</taxon>
        <taxon>Microbacteriaceae</taxon>
        <taxon>Cryobacterium</taxon>
    </lineage>
</organism>
<comment type="caution">
    <text evidence="9">The sequence shown here is derived from an EMBL/GenBank/DDBJ whole genome shotgun (WGS) entry which is preliminary data.</text>
</comment>
<keyword evidence="2" id="KW-0813">Transport</keyword>
<dbReference type="InterPro" id="IPR036259">
    <property type="entry name" value="MFS_trans_sf"/>
</dbReference>
<feature type="region of interest" description="Disordered" evidence="7">
    <location>
        <begin position="1"/>
        <end position="38"/>
    </location>
</feature>
<dbReference type="Proteomes" id="UP000297866">
    <property type="component" value="Unassembled WGS sequence"/>
</dbReference>
<evidence type="ECO:0000256" key="5">
    <source>
        <dbReference type="ARBA" id="ARBA00022989"/>
    </source>
</evidence>
<keyword evidence="10" id="KW-1185">Reference proteome</keyword>
<feature type="transmembrane region" description="Helical" evidence="8">
    <location>
        <begin position="330"/>
        <end position="348"/>
    </location>
</feature>
<dbReference type="GO" id="GO:0005886">
    <property type="term" value="C:plasma membrane"/>
    <property type="evidence" value="ECO:0007669"/>
    <property type="project" value="UniProtKB-SubCell"/>
</dbReference>
<feature type="transmembrane region" description="Helical" evidence="8">
    <location>
        <begin position="354"/>
        <end position="373"/>
    </location>
</feature>
<feature type="transmembrane region" description="Helical" evidence="8">
    <location>
        <begin position="125"/>
        <end position="154"/>
    </location>
</feature>
<dbReference type="EMBL" id="SOEZ01000014">
    <property type="protein sequence ID" value="TFB55197.1"/>
    <property type="molecule type" value="Genomic_DNA"/>
</dbReference>
<evidence type="ECO:0000256" key="6">
    <source>
        <dbReference type="ARBA" id="ARBA00023136"/>
    </source>
</evidence>
<evidence type="ECO:0000313" key="9">
    <source>
        <dbReference type="EMBL" id="TFB55197.1"/>
    </source>
</evidence>
<evidence type="ECO:0000256" key="2">
    <source>
        <dbReference type="ARBA" id="ARBA00022448"/>
    </source>
</evidence>
<keyword evidence="3" id="KW-1003">Cell membrane</keyword>
<feature type="transmembrane region" description="Helical" evidence="8">
    <location>
        <begin position="265"/>
        <end position="292"/>
    </location>
</feature>
<dbReference type="InterPro" id="IPR010290">
    <property type="entry name" value="TM_effector"/>
</dbReference>
<proteinExistence type="predicted"/>
<dbReference type="PANTHER" id="PTHR23513:SF6">
    <property type="entry name" value="MAJOR FACILITATOR SUPERFAMILY ASSOCIATED DOMAIN-CONTAINING PROTEIN"/>
    <property type="match status" value="1"/>
</dbReference>
<feature type="compositionally biased region" description="Basic and acidic residues" evidence="7">
    <location>
        <begin position="13"/>
        <end position="27"/>
    </location>
</feature>
<dbReference type="Gene3D" id="1.20.1250.20">
    <property type="entry name" value="MFS general substrate transporter like domains"/>
    <property type="match status" value="1"/>
</dbReference>
<protein>
    <submittedName>
        <fullName evidence="9">MFS transporter</fullName>
    </submittedName>
</protein>
<keyword evidence="6 8" id="KW-0472">Membrane</keyword>
<evidence type="ECO:0000256" key="1">
    <source>
        <dbReference type="ARBA" id="ARBA00004651"/>
    </source>
</evidence>
<reference evidence="9 10" key="1">
    <citation type="submission" date="2019-03" db="EMBL/GenBank/DDBJ databases">
        <title>Genomics of glacier-inhabiting Cryobacterium strains.</title>
        <authorList>
            <person name="Liu Q."/>
            <person name="Xin Y.-H."/>
        </authorList>
    </citation>
    <scope>NUCLEOTIDE SEQUENCE [LARGE SCALE GENOMIC DNA]</scope>
    <source>
        <strain evidence="9 10">Sr47</strain>
    </source>
</reference>
<dbReference type="OrthoDB" id="145388at2"/>
<accession>A0A4R8UHZ4</accession>
<name>A0A4R8UHZ4_9MICO</name>
<evidence type="ECO:0000256" key="4">
    <source>
        <dbReference type="ARBA" id="ARBA00022692"/>
    </source>
</evidence>
<evidence type="ECO:0000256" key="7">
    <source>
        <dbReference type="SAM" id="MobiDB-lite"/>
    </source>
</evidence>
<dbReference type="AlphaFoldDB" id="A0A4R8UHZ4"/>
<evidence type="ECO:0000256" key="3">
    <source>
        <dbReference type="ARBA" id="ARBA00022475"/>
    </source>
</evidence>
<feature type="transmembrane region" description="Helical" evidence="8">
    <location>
        <begin position="200"/>
        <end position="227"/>
    </location>
</feature>
<gene>
    <name evidence="9" type="ORF">E3O23_02950</name>
</gene>
<comment type="subcellular location">
    <subcellularLocation>
        <location evidence="1">Cell membrane</location>
        <topology evidence="1">Multi-pass membrane protein</topology>
    </subcellularLocation>
</comment>
<dbReference type="CDD" id="cd06173">
    <property type="entry name" value="MFS_MefA_like"/>
    <property type="match status" value="1"/>
</dbReference>